<organism evidence="1 3">
    <name type="scientific">Didymodactylos carnosus</name>
    <dbReference type="NCBI Taxonomy" id="1234261"/>
    <lineage>
        <taxon>Eukaryota</taxon>
        <taxon>Metazoa</taxon>
        <taxon>Spiralia</taxon>
        <taxon>Gnathifera</taxon>
        <taxon>Rotifera</taxon>
        <taxon>Eurotatoria</taxon>
        <taxon>Bdelloidea</taxon>
        <taxon>Philodinida</taxon>
        <taxon>Philodinidae</taxon>
        <taxon>Didymodactylos</taxon>
    </lineage>
</organism>
<feature type="non-terminal residue" evidence="1">
    <location>
        <position position="1"/>
    </location>
</feature>
<reference evidence="1" key="1">
    <citation type="submission" date="2021-02" db="EMBL/GenBank/DDBJ databases">
        <authorList>
            <person name="Nowell W R."/>
        </authorList>
    </citation>
    <scope>NUCLEOTIDE SEQUENCE</scope>
</reference>
<dbReference type="Gene3D" id="3.40.830.10">
    <property type="entry name" value="LigB-like"/>
    <property type="match status" value="1"/>
</dbReference>
<dbReference type="Proteomes" id="UP000677228">
    <property type="component" value="Unassembled WGS sequence"/>
</dbReference>
<gene>
    <name evidence="1" type="ORF">OVA965_LOCUS28684</name>
    <name evidence="2" type="ORF">TMI583_LOCUS29440</name>
</gene>
<accession>A0A8S2F2F2</accession>
<comment type="caution">
    <text evidence="1">The sequence shown here is derived from an EMBL/GenBank/DDBJ whole genome shotgun (WGS) entry which is preliminary data.</text>
</comment>
<evidence type="ECO:0008006" key="4">
    <source>
        <dbReference type="Google" id="ProtNLM"/>
    </source>
</evidence>
<name>A0A8S2F2F2_9BILA</name>
<evidence type="ECO:0000313" key="2">
    <source>
        <dbReference type="EMBL" id="CAF4111084.1"/>
    </source>
</evidence>
<dbReference type="AlphaFoldDB" id="A0A8S2F2F2"/>
<sequence>SIFFLDFIFEFYCSYDTMPVVGIAYLPHGAMILDPDRQDVPKGAESLHSTCMQISEQIASLNPDLLLLSTPHGLNLHQALNIYQPGVFGCKAAGNAEWNNKWQEYSVEVDLDAENSLDLYFHLRKEKRVKPDQLPSIEGMLAFGGLSISLRWGEVIPLYFALHHLAVKEKQQPIKPYLHHVSTKHGPKVVIIAQPKLGLTTDDQKFYRQQQKTLLLQLGQSIRSWCDSSTRRIVVIISGDQSHTHPWSSDSQLLPIIYQPDPSAHSISPMEGNEYAQSFDQTINDWITGNNSSELYSLDASLLVEQAGEKEHLARSCGYTGSLMMQGLMRNDTIQSIRSNFKSSSAKWLLTDFCSCHPTYYGMMAAFYLRNNS</sequence>
<dbReference type="SUPFAM" id="SSF53213">
    <property type="entry name" value="LigB-like"/>
    <property type="match status" value="1"/>
</dbReference>
<evidence type="ECO:0000313" key="3">
    <source>
        <dbReference type="Proteomes" id="UP000677228"/>
    </source>
</evidence>
<dbReference type="Proteomes" id="UP000682733">
    <property type="component" value="Unassembled WGS sequence"/>
</dbReference>
<protein>
    <recommendedName>
        <fullName evidence="4">Extradiol ring-cleavage dioxygenase class III enzyme subunit B domain-containing protein</fullName>
    </recommendedName>
</protein>
<dbReference type="EMBL" id="CAJNOK010019705">
    <property type="protein sequence ID" value="CAF1304325.1"/>
    <property type="molecule type" value="Genomic_DNA"/>
</dbReference>
<dbReference type="EMBL" id="CAJOBA010041284">
    <property type="protein sequence ID" value="CAF4111084.1"/>
    <property type="molecule type" value="Genomic_DNA"/>
</dbReference>
<proteinExistence type="predicted"/>
<evidence type="ECO:0000313" key="1">
    <source>
        <dbReference type="EMBL" id="CAF1304325.1"/>
    </source>
</evidence>